<evidence type="ECO:0008006" key="5">
    <source>
        <dbReference type="Google" id="ProtNLM"/>
    </source>
</evidence>
<dbReference type="Proteomes" id="UP000466442">
    <property type="component" value="Linkage Group LG5"/>
</dbReference>
<organism evidence="3 4">
    <name type="scientific">Apolygus lucorum</name>
    <name type="common">Small green plant bug</name>
    <name type="synonym">Lygocoris lucorum</name>
    <dbReference type="NCBI Taxonomy" id="248454"/>
    <lineage>
        <taxon>Eukaryota</taxon>
        <taxon>Metazoa</taxon>
        <taxon>Ecdysozoa</taxon>
        <taxon>Arthropoda</taxon>
        <taxon>Hexapoda</taxon>
        <taxon>Insecta</taxon>
        <taxon>Pterygota</taxon>
        <taxon>Neoptera</taxon>
        <taxon>Paraneoptera</taxon>
        <taxon>Hemiptera</taxon>
        <taxon>Heteroptera</taxon>
        <taxon>Panheteroptera</taxon>
        <taxon>Cimicomorpha</taxon>
        <taxon>Miridae</taxon>
        <taxon>Mirini</taxon>
        <taxon>Apolygus</taxon>
    </lineage>
</organism>
<dbReference type="InterPro" id="IPR036846">
    <property type="entry name" value="GM2-AP_sf"/>
</dbReference>
<dbReference type="Gene3D" id="2.70.220.10">
    <property type="entry name" value="Ganglioside GM2 activator"/>
    <property type="match status" value="1"/>
</dbReference>
<dbReference type="OrthoDB" id="6613763at2759"/>
<dbReference type="AlphaFoldDB" id="A0A8S9XPN4"/>
<sequence>MLITISVVVISCCHAANKFAGPFTIEVKQPFICEDEGTRDIMFTNTTVRKKSKTFYAVTTKITTRIYFSDENKMRVNFAVWGNGGWRPNFLTLSYEKACTSFSELLPGVFNEICATNNLTSCPTPPGEYALVDANGSPQVKLSSLPYNRYKVYIMFLSQDGTLLGCLGMITNIVPKVKGG</sequence>
<gene>
    <name evidence="3" type="ORF">GE061_014113</name>
</gene>
<feature type="chain" id="PRO_5035805983" description="MD-2-related lipid-recognition domain-containing protein" evidence="2">
    <location>
        <begin position="16"/>
        <end position="180"/>
    </location>
</feature>
<proteinExistence type="predicted"/>
<keyword evidence="4" id="KW-1185">Reference proteome</keyword>
<evidence type="ECO:0000256" key="1">
    <source>
        <dbReference type="ARBA" id="ARBA00022729"/>
    </source>
</evidence>
<comment type="caution">
    <text evidence="3">The sequence shown here is derived from an EMBL/GenBank/DDBJ whole genome shotgun (WGS) entry which is preliminary data.</text>
</comment>
<reference evidence="3" key="1">
    <citation type="journal article" date="2021" name="Mol. Ecol. Resour.">
        <title>Apolygus lucorum genome provides insights into omnivorousness and mesophyll feeding.</title>
        <authorList>
            <person name="Liu Y."/>
            <person name="Liu H."/>
            <person name="Wang H."/>
            <person name="Huang T."/>
            <person name="Liu B."/>
            <person name="Yang B."/>
            <person name="Yin L."/>
            <person name="Li B."/>
            <person name="Zhang Y."/>
            <person name="Zhang S."/>
            <person name="Jiang F."/>
            <person name="Zhang X."/>
            <person name="Ren Y."/>
            <person name="Wang B."/>
            <person name="Wang S."/>
            <person name="Lu Y."/>
            <person name="Wu K."/>
            <person name="Fan W."/>
            <person name="Wang G."/>
        </authorList>
    </citation>
    <scope>NUCLEOTIDE SEQUENCE</scope>
    <source>
        <strain evidence="3">12Hb</strain>
    </source>
</reference>
<feature type="signal peptide" evidence="2">
    <location>
        <begin position="1"/>
        <end position="15"/>
    </location>
</feature>
<protein>
    <recommendedName>
        <fullName evidence="5">MD-2-related lipid-recognition domain-containing protein</fullName>
    </recommendedName>
</protein>
<accession>A0A8S9XPN4</accession>
<evidence type="ECO:0000256" key="2">
    <source>
        <dbReference type="SAM" id="SignalP"/>
    </source>
</evidence>
<evidence type="ECO:0000313" key="3">
    <source>
        <dbReference type="EMBL" id="KAF6211000.1"/>
    </source>
</evidence>
<name>A0A8S9XPN4_APOLU</name>
<dbReference type="SUPFAM" id="SSF63707">
    <property type="entry name" value="Ganglioside M2 (gm2) activator"/>
    <property type="match status" value="1"/>
</dbReference>
<keyword evidence="1 2" id="KW-0732">Signal</keyword>
<dbReference type="EMBL" id="WIXP02000005">
    <property type="protein sequence ID" value="KAF6211000.1"/>
    <property type="molecule type" value="Genomic_DNA"/>
</dbReference>
<evidence type="ECO:0000313" key="4">
    <source>
        <dbReference type="Proteomes" id="UP000466442"/>
    </source>
</evidence>